<proteinExistence type="predicted"/>
<dbReference type="Gene3D" id="2.30.320.10">
    <property type="entry name" value="YwqG-like"/>
    <property type="match status" value="1"/>
</dbReference>
<evidence type="ECO:0000313" key="2">
    <source>
        <dbReference type="Proteomes" id="UP001596113"/>
    </source>
</evidence>
<dbReference type="RefSeq" id="WP_378138602.1">
    <property type="nucleotide sequence ID" value="NZ_JBHSMI010000056.1"/>
</dbReference>
<reference evidence="2" key="1">
    <citation type="journal article" date="2019" name="Int. J. Syst. Evol. Microbiol.">
        <title>The Global Catalogue of Microorganisms (GCM) 10K type strain sequencing project: providing services to taxonomists for standard genome sequencing and annotation.</title>
        <authorList>
            <consortium name="The Broad Institute Genomics Platform"/>
            <consortium name="The Broad Institute Genome Sequencing Center for Infectious Disease"/>
            <person name="Wu L."/>
            <person name="Ma J."/>
        </authorList>
    </citation>
    <scope>NUCLEOTIDE SEQUENCE [LARGE SCALE GENOMIC DNA]</scope>
    <source>
        <strain evidence="2">CGMCC 1.18575</strain>
    </source>
</reference>
<keyword evidence="2" id="KW-1185">Reference proteome</keyword>
<dbReference type="InterPro" id="IPR035948">
    <property type="entry name" value="YwqG-like_sf"/>
</dbReference>
<dbReference type="PROSITE" id="PS51257">
    <property type="entry name" value="PROKAR_LIPOPROTEIN"/>
    <property type="match status" value="1"/>
</dbReference>
<gene>
    <name evidence="1" type="ORF">ACFPOF_27530</name>
</gene>
<accession>A0ABW0I255</accession>
<organism evidence="1 2">
    <name type="scientific">Cohnella soli</name>
    <dbReference type="NCBI Taxonomy" id="425005"/>
    <lineage>
        <taxon>Bacteria</taxon>
        <taxon>Bacillati</taxon>
        <taxon>Bacillota</taxon>
        <taxon>Bacilli</taxon>
        <taxon>Bacillales</taxon>
        <taxon>Paenibacillaceae</taxon>
        <taxon>Cohnella</taxon>
    </lineage>
</organism>
<dbReference type="EMBL" id="JBHSMI010000056">
    <property type="protein sequence ID" value="MFC5406501.1"/>
    <property type="molecule type" value="Genomic_DNA"/>
</dbReference>
<dbReference type="InterPro" id="IPR015315">
    <property type="entry name" value="DUF1963"/>
</dbReference>
<evidence type="ECO:0000313" key="1">
    <source>
        <dbReference type="EMBL" id="MFC5406501.1"/>
    </source>
</evidence>
<dbReference type="Pfam" id="PF09234">
    <property type="entry name" value="DUF1963"/>
    <property type="match status" value="1"/>
</dbReference>
<protein>
    <submittedName>
        <fullName evidence="1">DUF1963 domain-containing protein</fullName>
    </submittedName>
</protein>
<dbReference type="PANTHER" id="PTHR36436">
    <property type="entry name" value="SLL5081 PROTEIN"/>
    <property type="match status" value="1"/>
</dbReference>
<name>A0ABW0I255_9BACL</name>
<sequence length="204" mass="23379">MKSIQIFLVISILILSGCGKKYAINNEEASSAMDAKVDILSMFHKAGLEDYSEKFQRMIKPSIRLITERESEEKLAIGQTKLGGQPDLPANMEWPYWKEYPMSFIAQINLHEMPNIQADDDKLPTKGIIYFFYTTYPEAMYMDGDFDDNPKTSKVLFYGGEMDNLIRTQPPEKLSKELQFFSAGVTPRLEWSVPESDSFEVNEC</sequence>
<dbReference type="SUPFAM" id="SSF103032">
    <property type="entry name" value="Hypothetical protein YwqG"/>
    <property type="match status" value="1"/>
</dbReference>
<dbReference type="Proteomes" id="UP001596113">
    <property type="component" value="Unassembled WGS sequence"/>
</dbReference>
<comment type="caution">
    <text evidence="1">The sequence shown here is derived from an EMBL/GenBank/DDBJ whole genome shotgun (WGS) entry which is preliminary data.</text>
</comment>
<dbReference type="PANTHER" id="PTHR36436:SF6">
    <property type="entry name" value="SLL5081 PROTEIN"/>
    <property type="match status" value="1"/>
</dbReference>